<dbReference type="Gene3D" id="3.90.1750.20">
    <property type="entry name" value="Putative Large Serine Recombinase, Chain B, Domain 2"/>
    <property type="match status" value="1"/>
</dbReference>
<dbReference type="InterPro" id="IPR038109">
    <property type="entry name" value="DNA_bind_recomb_sf"/>
</dbReference>
<evidence type="ECO:0008006" key="6">
    <source>
        <dbReference type="Google" id="ProtNLM"/>
    </source>
</evidence>
<proteinExistence type="predicted"/>
<dbReference type="Proteomes" id="UP000177169">
    <property type="component" value="Unassembled WGS sequence"/>
</dbReference>
<sequence length="570" mass="66281">MKKDVIRAVAAVRVSSTKQGLTGDSPAAQKELIKRHSNQVSLVFNRPIEIIKWFEFIESASGELEQQPIQKAIEYCKEKNNKISLFFFKSIDRFTRGGSSIYAALKSSLARYGVQMIDTYGVISQQQINTMEQYGLKYEWSTYSPSWISEMLEAERAHSDVRDILSRLIGAEVYYTRLGYWAREAPMGFKRVRIDTPHGKRLILESHGDEFNWFILMFELRAAGNLSDEQVTDKVNDAGFKTRIRNIHDKLDKRKIIGTTGGNKLTIKQLQRYIQNPIYAGVICEKWTNYQPVKAQFKGLVSVELFNRANRGKKKIVIEGDKAMIITPETKGNTQRLKLNPDYPYKQQVLCPFCNRELMGSSPRSKSGKHIPTYHCGRNHKYWGINKSKFDTTIEQFVSQIHFSKGFRSKFEEIVLEEWEKRRSQTRSQSISFEEQIISLKQEAQMITDKIKILNSETAIRAMESELEKIDLEIANIQDKRNRKEKEELNTQTVINYCKFYMEHLEELILRGDDTLKNAAMFGLLFEKRPTYFDLVNRTPELAPIVELNDTFEEDQNQLVTPQRFELEFE</sequence>
<dbReference type="PANTHER" id="PTHR30461">
    <property type="entry name" value="DNA-INVERTASE FROM LAMBDOID PROPHAGE"/>
    <property type="match status" value="1"/>
</dbReference>
<evidence type="ECO:0000256" key="2">
    <source>
        <dbReference type="ARBA" id="ARBA00023172"/>
    </source>
</evidence>
<dbReference type="AlphaFoldDB" id="A0A1F7Z5N5"/>
<evidence type="ECO:0000256" key="1">
    <source>
        <dbReference type="ARBA" id="ARBA00023125"/>
    </source>
</evidence>
<organism evidence="4 5">
    <name type="scientific">Candidatus Woesebacteria bacterium RIFCSPHIGHO2_02_FULL_39_13</name>
    <dbReference type="NCBI Taxonomy" id="1802505"/>
    <lineage>
        <taxon>Bacteria</taxon>
        <taxon>Candidatus Woeseibacteriota</taxon>
    </lineage>
</organism>
<comment type="caution">
    <text evidence="4">The sequence shown here is derived from an EMBL/GenBank/DDBJ whole genome shotgun (WGS) entry which is preliminary data.</text>
</comment>
<evidence type="ECO:0000256" key="3">
    <source>
        <dbReference type="SAM" id="Coils"/>
    </source>
</evidence>
<protein>
    <recommendedName>
        <fullName evidence="6">Recombinase domain-containing protein</fullName>
    </recommendedName>
</protein>
<dbReference type="EMBL" id="MGGR01000001">
    <property type="protein sequence ID" value="OGM34933.1"/>
    <property type="molecule type" value="Genomic_DNA"/>
</dbReference>
<evidence type="ECO:0000313" key="5">
    <source>
        <dbReference type="Proteomes" id="UP000177169"/>
    </source>
</evidence>
<reference evidence="4 5" key="1">
    <citation type="journal article" date="2016" name="Nat. Commun.">
        <title>Thousands of microbial genomes shed light on interconnected biogeochemical processes in an aquifer system.</title>
        <authorList>
            <person name="Anantharaman K."/>
            <person name="Brown C.T."/>
            <person name="Hug L.A."/>
            <person name="Sharon I."/>
            <person name="Castelle C.J."/>
            <person name="Probst A.J."/>
            <person name="Thomas B.C."/>
            <person name="Singh A."/>
            <person name="Wilkins M.J."/>
            <person name="Karaoz U."/>
            <person name="Brodie E.L."/>
            <person name="Williams K.H."/>
            <person name="Hubbard S.S."/>
            <person name="Banfield J.F."/>
        </authorList>
    </citation>
    <scope>NUCLEOTIDE SEQUENCE [LARGE SCALE GENOMIC DNA]</scope>
</reference>
<dbReference type="GO" id="GO:0003677">
    <property type="term" value="F:DNA binding"/>
    <property type="evidence" value="ECO:0007669"/>
    <property type="project" value="UniProtKB-KW"/>
</dbReference>
<name>A0A1F7Z5N5_9BACT</name>
<dbReference type="Gene3D" id="3.40.50.1390">
    <property type="entry name" value="Resolvase, N-terminal catalytic domain"/>
    <property type="match status" value="1"/>
</dbReference>
<dbReference type="InterPro" id="IPR050639">
    <property type="entry name" value="SSR_resolvase"/>
</dbReference>
<keyword evidence="1" id="KW-0238">DNA-binding</keyword>
<dbReference type="InterPro" id="IPR036162">
    <property type="entry name" value="Resolvase-like_N_sf"/>
</dbReference>
<keyword evidence="2" id="KW-0233">DNA recombination</keyword>
<gene>
    <name evidence="4" type="ORF">A3D01_06225</name>
</gene>
<dbReference type="GO" id="GO:0000150">
    <property type="term" value="F:DNA strand exchange activity"/>
    <property type="evidence" value="ECO:0007669"/>
    <property type="project" value="InterPro"/>
</dbReference>
<feature type="coiled-coil region" evidence="3">
    <location>
        <begin position="437"/>
        <end position="487"/>
    </location>
</feature>
<dbReference type="STRING" id="1802505.A3D01_06225"/>
<accession>A0A1F7Z5N5</accession>
<evidence type="ECO:0000313" key="4">
    <source>
        <dbReference type="EMBL" id="OGM34933.1"/>
    </source>
</evidence>
<keyword evidence="3" id="KW-0175">Coiled coil</keyword>
<dbReference type="PANTHER" id="PTHR30461:SF2">
    <property type="entry name" value="SERINE RECOMBINASE PINE-RELATED"/>
    <property type="match status" value="1"/>
</dbReference>